<evidence type="ECO:0000313" key="3">
    <source>
        <dbReference type="EMBL" id="CAH0023912.1"/>
    </source>
</evidence>
<feature type="compositionally biased region" description="Low complexity" evidence="1">
    <location>
        <begin position="17"/>
        <end position="31"/>
    </location>
</feature>
<feature type="region of interest" description="Disordered" evidence="1">
    <location>
        <begin position="1"/>
        <end position="98"/>
    </location>
</feature>
<dbReference type="Pfam" id="PF13921">
    <property type="entry name" value="Myb_DNA-bind_6"/>
    <property type="match status" value="1"/>
</dbReference>
<gene>
    <name evidence="3" type="ORF">CRHIZ90672A_00000325</name>
</gene>
<evidence type="ECO:0000313" key="4">
    <source>
        <dbReference type="Proteomes" id="UP000696573"/>
    </source>
</evidence>
<dbReference type="InterPro" id="IPR001005">
    <property type="entry name" value="SANT/Myb"/>
</dbReference>
<feature type="compositionally biased region" description="Low complexity" evidence="1">
    <location>
        <begin position="321"/>
        <end position="330"/>
    </location>
</feature>
<proteinExistence type="predicted"/>
<feature type="region of interest" description="Disordered" evidence="1">
    <location>
        <begin position="206"/>
        <end position="279"/>
    </location>
</feature>
<feature type="domain" description="Myb-like" evidence="2">
    <location>
        <begin position="91"/>
        <end position="141"/>
    </location>
</feature>
<evidence type="ECO:0000256" key="1">
    <source>
        <dbReference type="SAM" id="MobiDB-lite"/>
    </source>
</evidence>
<comment type="caution">
    <text evidence="3">The sequence shown here is derived from an EMBL/GenBank/DDBJ whole genome shotgun (WGS) entry which is preliminary data.</text>
</comment>
<name>A0A9N9VD26_9HYPO</name>
<protein>
    <recommendedName>
        <fullName evidence="2">Myb-like domain-containing protein</fullName>
    </recommendedName>
</protein>
<dbReference type="EMBL" id="CABFNQ020000694">
    <property type="protein sequence ID" value="CAH0023912.1"/>
    <property type="molecule type" value="Genomic_DNA"/>
</dbReference>
<dbReference type="SUPFAM" id="SSF46689">
    <property type="entry name" value="Homeodomain-like"/>
    <property type="match status" value="1"/>
</dbReference>
<dbReference type="InterPro" id="IPR009057">
    <property type="entry name" value="Homeodomain-like_sf"/>
</dbReference>
<feature type="region of interest" description="Disordered" evidence="1">
    <location>
        <begin position="315"/>
        <end position="361"/>
    </location>
</feature>
<organism evidence="3 4">
    <name type="scientific">Clonostachys rhizophaga</name>
    <dbReference type="NCBI Taxonomy" id="160324"/>
    <lineage>
        <taxon>Eukaryota</taxon>
        <taxon>Fungi</taxon>
        <taxon>Dikarya</taxon>
        <taxon>Ascomycota</taxon>
        <taxon>Pezizomycotina</taxon>
        <taxon>Sordariomycetes</taxon>
        <taxon>Hypocreomycetidae</taxon>
        <taxon>Hypocreales</taxon>
        <taxon>Bionectriaceae</taxon>
        <taxon>Clonostachys</taxon>
    </lineage>
</organism>
<dbReference type="OrthoDB" id="4151352at2759"/>
<dbReference type="Proteomes" id="UP000696573">
    <property type="component" value="Unassembled WGS sequence"/>
</dbReference>
<dbReference type="AlphaFoldDB" id="A0A9N9VD26"/>
<reference evidence="3" key="1">
    <citation type="submission" date="2021-10" db="EMBL/GenBank/DDBJ databases">
        <authorList>
            <person name="Piombo E."/>
        </authorList>
    </citation>
    <scope>NUCLEOTIDE SEQUENCE</scope>
</reference>
<feature type="compositionally biased region" description="Polar residues" evidence="1">
    <location>
        <begin position="337"/>
        <end position="361"/>
    </location>
</feature>
<feature type="compositionally biased region" description="Polar residues" evidence="1">
    <location>
        <begin position="49"/>
        <end position="59"/>
    </location>
</feature>
<dbReference type="PROSITE" id="PS50090">
    <property type="entry name" value="MYB_LIKE"/>
    <property type="match status" value="1"/>
</dbReference>
<evidence type="ECO:0000259" key="2">
    <source>
        <dbReference type="PROSITE" id="PS50090"/>
    </source>
</evidence>
<keyword evidence="4" id="KW-1185">Reference proteome</keyword>
<sequence>MARHTRSSSRQSYPQHLPVELEPSPLSPISPMYNQQRMTLPPSGYYTMPPTTAAGSSSMALGAPQAPPMPGPSYEEVYAGTAAPPMPLPQSHRPSSGAWSVNDDHQLLNARAQGLNWAQIKELYFPKKTGNACRKRHERLSERRDADDWDNRKFQRMAKEYLAMRREIWAPLAARTGEKWQVVEQKCMASGIKNLQSAARAATRNERLSQNHLASGQPLTGYDDDSGISGIGLTPIDQIDASYNSPETTSPSSDDQHYHHQQQHRHQRSSRHLHASSHHAAMAAPNMPMQALGPGPSGAYLGPFGLEPGYGNMAPSQHRYSSSVSSTASAGHGYNGNGSQSDTSPYMGSQRLPSSNGRRHH</sequence>
<feature type="compositionally biased region" description="Basic residues" evidence="1">
    <location>
        <begin position="259"/>
        <end position="277"/>
    </location>
</feature>
<accession>A0A9N9VD26</accession>